<sequence length="90" mass="10180">VVSRAATAGENEAVRWESDGSGTFTSELTTRASRGTDVILHLRDEDKNFLDPWTLRETITKYSDHISTPVYLLEEKPAEEGKTPEKDWVQ</sequence>
<feature type="region of interest" description="Disordered" evidence="5">
    <location>
        <begin position="1"/>
        <end position="21"/>
    </location>
</feature>
<organism evidence="6 7">
    <name type="scientific">Xanthomonas citri pv. citri</name>
    <dbReference type="NCBI Taxonomy" id="611301"/>
    <lineage>
        <taxon>Bacteria</taxon>
        <taxon>Pseudomonadati</taxon>
        <taxon>Pseudomonadota</taxon>
        <taxon>Gammaproteobacteria</taxon>
        <taxon>Lysobacterales</taxon>
        <taxon>Lysobacteraceae</taxon>
        <taxon>Xanthomonas</taxon>
    </lineage>
</organism>
<protein>
    <submittedName>
        <fullName evidence="6">Molecular chaperone HtpG</fullName>
    </submittedName>
</protein>
<evidence type="ECO:0000256" key="2">
    <source>
        <dbReference type="ARBA" id="ARBA00022741"/>
    </source>
</evidence>
<evidence type="ECO:0000256" key="3">
    <source>
        <dbReference type="ARBA" id="ARBA00022840"/>
    </source>
</evidence>
<keyword evidence="2" id="KW-0547">Nucleotide-binding</keyword>
<dbReference type="PANTHER" id="PTHR11528">
    <property type="entry name" value="HEAT SHOCK PROTEIN 90 FAMILY MEMBER"/>
    <property type="match status" value="1"/>
</dbReference>
<comment type="caution">
    <text evidence="6">The sequence shown here is derived from an EMBL/GenBank/DDBJ whole genome shotgun (WGS) entry which is preliminary data.</text>
</comment>
<comment type="similarity">
    <text evidence="1">Belongs to the heat shock protein 90 family.</text>
</comment>
<accession>A0A8I0GY43</accession>
<dbReference type="PRINTS" id="PR00775">
    <property type="entry name" value="HEATSHOCK90"/>
</dbReference>
<dbReference type="Proteomes" id="UP000653002">
    <property type="component" value="Unassembled WGS sequence"/>
</dbReference>
<feature type="non-terminal residue" evidence="6">
    <location>
        <position position="90"/>
    </location>
</feature>
<name>A0A8I0GY43_XANCI</name>
<evidence type="ECO:0000313" key="7">
    <source>
        <dbReference type="Proteomes" id="UP000653002"/>
    </source>
</evidence>
<dbReference type="InterPro" id="IPR001404">
    <property type="entry name" value="Hsp90_fam"/>
</dbReference>
<dbReference type="GO" id="GO:0140662">
    <property type="term" value="F:ATP-dependent protein folding chaperone"/>
    <property type="evidence" value="ECO:0007669"/>
    <property type="project" value="InterPro"/>
</dbReference>
<evidence type="ECO:0000256" key="4">
    <source>
        <dbReference type="ARBA" id="ARBA00023186"/>
    </source>
</evidence>
<reference evidence="6" key="1">
    <citation type="submission" date="2020-01" db="EMBL/GenBank/DDBJ databases">
        <authorList>
            <person name="Richard D."/>
        </authorList>
    </citation>
    <scope>NUCLEOTIDE SEQUENCE</scope>
    <source>
        <strain evidence="6">JP541</strain>
    </source>
</reference>
<dbReference type="AlphaFoldDB" id="A0A8I0GY43"/>
<dbReference type="GO" id="GO:0051082">
    <property type="term" value="F:unfolded protein binding"/>
    <property type="evidence" value="ECO:0007669"/>
    <property type="project" value="InterPro"/>
</dbReference>
<dbReference type="GO" id="GO:0005524">
    <property type="term" value="F:ATP binding"/>
    <property type="evidence" value="ECO:0007669"/>
    <property type="project" value="UniProtKB-KW"/>
</dbReference>
<dbReference type="GO" id="GO:0016887">
    <property type="term" value="F:ATP hydrolysis activity"/>
    <property type="evidence" value="ECO:0007669"/>
    <property type="project" value="InterPro"/>
</dbReference>
<proteinExistence type="inferred from homology"/>
<keyword evidence="4" id="KW-0143">Chaperone</keyword>
<dbReference type="InterPro" id="IPR020575">
    <property type="entry name" value="Hsp90_N"/>
</dbReference>
<dbReference type="Gene3D" id="3.30.565.10">
    <property type="entry name" value="Histidine kinase-like ATPase, C-terminal domain"/>
    <property type="match status" value="1"/>
</dbReference>
<evidence type="ECO:0000256" key="5">
    <source>
        <dbReference type="SAM" id="MobiDB-lite"/>
    </source>
</evidence>
<evidence type="ECO:0000313" key="6">
    <source>
        <dbReference type="EMBL" id="MBD4334848.1"/>
    </source>
</evidence>
<dbReference type="EMBL" id="JAABFR010000123">
    <property type="protein sequence ID" value="MBD4334848.1"/>
    <property type="molecule type" value="Genomic_DNA"/>
</dbReference>
<dbReference type="InterPro" id="IPR036890">
    <property type="entry name" value="HATPase_C_sf"/>
</dbReference>
<dbReference type="SUPFAM" id="SSF55874">
    <property type="entry name" value="ATPase domain of HSP90 chaperone/DNA topoisomerase II/histidine kinase"/>
    <property type="match status" value="1"/>
</dbReference>
<evidence type="ECO:0000256" key="1">
    <source>
        <dbReference type="ARBA" id="ARBA00008239"/>
    </source>
</evidence>
<keyword evidence="3" id="KW-0067">ATP-binding</keyword>
<gene>
    <name evidence="6" type="ORF">GUH15_01900</name>
</gene>
<feature type="non-terminal residue" evidence="6">
    <location>
        <position position="1"/>
    </location>
</feature>